<dbReference type="InterPro" id="IPR036187">
    <property type="entry name" value="DNA_mismatch_repair_MutS_sf"/>
</dbReference>
<dbReference type="FunFam" id="3.40.50.300:FF:000870">
    <property type="entry name" value="MutS protein homolog 4"/>
    <property type="match status" value="1"/>
</dbReference>
<dbReference type="Pfam" id="PF05188">
    <property type="entry name" value="MutS_II"/>
    <property type="match status" value="1"/>
</dbReference>
<sequence>MTKVAEPTQHTPMMQQYLGIKADYPSTLLFYRMGDFYELFFDDAKRAAKLLDITLTHRGKAAGEPIPMAGVPYHAVDNYLARLLNLGESIAICEQIGDPATSKGPVERKVKRIITPGTVTDEALLQNQHENLLLCILPHDTQYGIAVLDMASGRFSVSEAIDDEALFSELERQRPAEVIYPESEIIADDLKHYGRWTSITENAFKIRASTHAICTQFNLEQIDDLNIDALQHGKQAAGALLHYINETQQGHVPHIQLLQTEHQSNYLVLDAATQRNLELESTNRVNDRHSLCGVMDRTVTPMGSRLIRRWLKRPLRNIEAVEQRQQNIHLFLKDYRYEQIQTLLTDISDVERILTRVALRSARPRDLTRLCFALLKLPDINSLLDECTHTSLQSLQHQLQPFPEIANLLDTAIIDEPPLLIRDGGVIASGYNNELDELRSIRDNVNDVLSEMESKERKRSNIATLKIGYNKVHGFFIEVSRAQAKNVPDNYQRRQTLKATERYITPELKELEDKVLSAGERALAKEKSLYTDLLEQLNQHLHPLQQCSLAIAELDVLCNLAERADSLNLRPAKLINDDIIEISEGRHIVIEQNLEQAFTPNDIQLDEKQRVLIITGPNMGGKSTYMRQTALIVLLAYTGSFVPAASASIGPIDRIFTRIGAADDISRGRSTFMVEMTETANILQNATRNSLILLDEIGRGTSTFDGLSLAWACAMELADKIQAYTLFATHYFELTQMADQQANVENVHFDAIETDAKHGAKILFQHQVKPGAVNDSYGLQVAALAGVPEQVIQRAQAKLKQLEAKQGFAPVKTTEHTPPMADKQAQLAPSTILTTLAEQDLDEITPQQAQALLYKLKSQLD</sequence>
<dbReference type="GO" id="GO:0005829">
    <property type="term" value="C:cytosol"/>
    <property type="evidence" value="ECO:0007669"/>
    <property type="project" value="TreeGrafter"/>
</dbReference>
<dbReference type="AlphaFoldDB" id="A0A3B1ALI1"/>
<dbReference type="FunFam" id="3.40.1170.10:FF:000001">
    <property type="entry name" value="DNA mismatch repair protein MutS"/>
    <property type="match status" value="1"/>
</dbReference>
<keyword evidence="6" id="KW-0234">DNA repair</keyword>
<dbReference type="GO" id="GO:0006298">
    <property type="term" value="P:mismatch repair"/>
    <property type="evidence" value="ECO:0007669"/>
    <property type="project" value="InterPro"/>
</dbReference>
<dbReference type="Gene3D" id="3.30.420.110">
    <property type="entry name" value="MutS, connector domain"/>
    <property type="match status" value="1"/>
</dbReference>
<dbReference type="CDD" id="cd03284">
    <property type="entry name" value="ABC_MutS1"/>
    <property type="match status" value="1"/>
</dbReference>
<dbReference type="PANTHER" id="PTHR11361:SF34">
    <property type="entry name" value="DNA MISMATCH REPAIR PROTEIN MSH1, MITOCHONDRIAL"/>
    <property type="match status" value="1"/>
</dbReference>
<dbReference type="InterPro" id="IPR007696">
    <property type="entry name" value="DNA_mismatch_repair_MutS_core"/>
</dbReference>
<dbReference type="PROSITE" id="PS00486">
    <property type="entry name" value="DNA_MISMATCH_REPAIR_2"/>
    <property type="match status" value="1"/>
</dbReference>
<dbReference type="Gene3D" id="3.40.1170.10">
    <property type="entry name" value="DNA repair protein MutS, domain I"/>
    <property type="match status" value="1"/>
</dbReference>
<dbReference type="PIRSF" id="PIRSF037677">
    <property type="entry name" value="DNA_mis_repair_Msh6"/>
    <property type="match status" value="1"/>
</dbReference>
<accession>A0A3B1ALI1</accession>
<evidence type="ECO:0000256" key="3">
    <source>
        <dbReference type="ARBA" id="ARBA00022763"/>
    </source>
</evidence>
<keyword evidence="3" id="KW-0227">DNA damage</keyword>
<dbReference type="Pfam" id="PF00488">
    <property type="entry name" value="MutS_V"/>
    <property type="match status" value="1"/>
</dbReference>
<evidence type="ECO:0000259" key="7">
    <source>
        <dbReference type="PROSITE" id="PS00486"/>
    </source>
</evidence>
<dbReference type="Gene3D" id="3.40.50.300">
    <property type="entry name" value="P-loop containing nucleotide triphosphate hydrolases"/>
    <property type="match status" value="1"/>
</dbReference>
<evidence type="ECO:0000256" key="6">
    <source>
        <dbReference type="ARBA" id="ARBA00023204"/>
    </source>
</evidence>
<evidence type="ECO:0000256" key="5">
    <source>
        <dbReference type="ARBA" id="ARBA00023125"/>
    </source>
</evidence>
<dbReference type="InterPro" id="IPR045076">
    <property type="entry name" value="MutS"/>
</dbReference>
<dbReference type="SUPFAM" id="SSF48334">
    <property type="entry name" value="DNA repair protein MutS, domain III"/>
    <property type="match status" value="1"/>
</dbReference>
<dbReference type="FunFam" id="1.10.1420.10:FF:000002">
    <property type="entry name" value="DNA mismatch repair protein MutS"/>
    <property type="match status" value="1"/>
</dbReference>
<dbReference type="SUPFAM" id="SSF55271">
    <property type="entry name" value="DNA repair protein MutS, domain I"/>
    <property type="match status" value="1"/>
</dbReference>
<dbReference type="Pfam" id="PF05190">
    <property type="entry name" value="MutS_IV"/>
    <property type="match status" value="1"/>
</dbReference>
<dbReference type="SUPFAM" id="SSF53150">
    <property type="entry name" value="DNA repair protein MutS, domain II"/>
    <property type="match status" value="1"/>
</dbReference>
<dbReference type="NCBIfam" id="TIGR01070">
    <property type="entry name" value="mutS1"/>
    <property type="match status" value="1"/>
</dbReference>
<dbReference type="PANTHER" id="PTHR11361">
    <property type="entry name" value="DNA MISMATCH REPAIR PROTEIN MUTS FAMILY MEMBER"/>
    <property type="match status" value="1"/>
</dbReference>
<keyword evidence="4" id="KW-0067">ATP-binding</keyword>
<evidence type="ECO:0000313" key="8">
    <source>
        <dbReference type="EMBL" id="VAW93516.1"/>
    </source>
</evidence>
<organism evidence="8">
    <name type="scientific">hydrothermal vent metagenome</name>
    <dbReference type="NCBI Taxonomy" id="652676"/>
    <lineage>
        <taxon>unclassified sequences</taxon>
        <taxon>metagenomes</taxon>
        <taxon>ecological metagenomes</taxon>
    </lineage>
</organism>
<feature type="domain" description="DNA mismatch repair proteins mutS family" evidence="7">
    <location>
        <begin position="690"/>
        <end position="706"/>
    </location>
</feature>
<dbReference type="SUPFAM" id="SSF52540">
    <property type="entry name" value="P-loop containing nucleoside triphosphate hydrolases"/>
    <property type="match status" value="1"/>
</dbReference>
<dbReference type="InterPro" id="IPR007861">
    <property type="entry name" value="DNA_mismatch_repair_MutS_clamp"/>
</dbReference>
<dbReference type="EMBL" id="UOFR01000019">
    <property type="protein sequence ID" value="VAW93516.1"/>
    <property type="molecule type" value="Genomic_DNA"/>
</dbReference>
<dbReference type="InterPro" id="IPR000432">
    <property type="entry name" value="DNA_mismatch_repair_MutS_C"/>
</dbReference>
<evidence type="ECO:0000256" key="4">
    <source>
        <dbReference type="ARBA" id="ARBA00022840"/>
    </source>
</evidence>
<dbReference type="SMART" id="SM00533">
    <property type="entry name" value="MUTSd"/>
    <property type="match status" value="1"/>
</dbReference>
<dbReference type="SMART" id="SM00534">
    <property type="entry name" value="MUTSac"/>
    <property type="match status" value="1"/>
</dbReference>
<dbReference type="Gene3D" id="1.10.1420.10">
    <property type="match status" value="2"/>
</dbReference>
<name>A0A3B1ALI1_9ZZZZ</name>
<keyword evidence="5" id="KW-0238">DNA-binding</keyword>
<dbReference type="InterPro" id="IPR027417">
    <property type="entry name" value="P-loop_NTPase"/>
</dbReference>
<comment type="similarity">
    <text evidence="1">Belongs to the DNA mismatch repair MutS family.</text>
</comment>
<dbReference type="InterPro" id="IPR005748">
    <property type="entry name" value="DNA_mismatch_repair_MutS"/>
</dbReference>
<dbReference type="GO" id="GO:0030983">
    <property type="term" value="F:mismatched DNA binding"/>
    <property type="evidence" value="ECO:0007669"/>
    <property type="project" value="InterPro"/>
</dbReference>
<keyword evidence="2" id="KW-0547">Nucleotide-binding</keyword>
<dbReference type="GO" id="GO:0140664">
    <property type="term" value="F:ATP-dependent DNA damage sensor activity"/>
    <property type="evidence" value="ECO:0007669"/>
    <property type="project" value="InterPro"/>
</dbReference>
<proteinExistence type="inferred from homology"/>
<dbReference type="InterPro" id="IPR036678">
    <property type="entry name" value="MutS_con_dom_sf"/>
</dbReference>
<dbReference type="GO" id="GO:0005524">
    <property type="term" value="F:ATP binding"/>
    <property type="evidence" value="ECO:0007669"/>
    <property type="project" value="UniProtKB-KW"/>
</dbReference>
<dbReference type="HAMAP" id="MF_00096">
    <property type="entry name" value="MutS"/>
    <property type="match status" value="1"/>
</dbReference>
<dbReference type="InterPro" id="IPR016151">
    <property type="entry name" value="DNA_mismatch_repair_MutS_N"/>
</dbReference>
<dbReference type="InterPro" id="IPR017261">
    <property type="entry name" value="DNA_mismatch_repair_MutS/MSH"/>
</dbReference>
<dbReference type="NCBIfam" id="NF003810">
    <property type="entry name" value="PRK05399.1"/>
    <property type="match status" value="1"/>
</dbReference>
<evidence type="ECO:0000256" key="2">
    <source>
        <dbReference type="ARBA" id="ARBA00022741"/>
    </source>
</evidence>
<dbReference type="Pfam" id="PF05192">
    <property type="entry name" value="MutS_III"/>
    <property type="match status" value="1"/>
</dbReference>
<gene>
    <name evidence="8" type="ORF">MNBD_GAMMA21-1910</name>
</gene>
<protein>
    <submittedName>
        <fullName evidence="8">DNA mismatch repair protein MutS</fullName>
    </submittedName>
</protein>
<dbReference type="Pfam" id="PF01624">
    <property type="entry name" value="MutS_I"/>
    <property type="match status" value="1"/>
</dbReference>
<reference evidence="8" key="1">
    <citation type="submission" date="2018-06" db="EMBL/GenBank/DDBJ databases">
        <authorList>
            <person name="Zhirakovskaya E."/>
        </authorList>
    </citation>
    <scope>NUCLEOTIDE SEQUENCE</scope>
</reference>
<dbReference type="InterPro" id="IPR007695">
    <property type="entry name" value="DNA_mismatch_repair_MutS-lik_N"/>
</dbReference>
<evidence type="ECO:0000256" key="1">
    <source>
        <dbReference type="ARBA" id="ARBA00006271"/>
    </source>
</evidence>
<dbReference type="InterPro" id="IPR007860">
    <property type="entry name" value="DNA_mmatch_repair_MutS_con_dom"/>
</dbReference>